<feature type="chain" id="PRO_5001852225" evidence="1">
    <location>
        <begin position="22"/>
        <end position="240"/>
    </location>
</feature>
<keyword evidence="3" id="KW-1185">Reference proteome</keyword>
<keyword evidence="1" id="KW-0732">Signal</keyword>
<protein>
    <submittedName>
        <fullName evidence="2">Nickel ABC transporter substrate-binding protein</fullName>
    </submittedName>
</protein>
<accession>A0A089YNY8</accession>
<dbReference type="AlphaFoldDB" id="A0A089YNY8"/>
<dbReference type="Proteomes" id="UP000029499">
    <property type="component" value="Chromosome"/>
</dbReference>
<dbReference type="EMBL" id="CP009533">
    <property type="protein sequence ID" value="AIS17304.1"/>
    <property type="molecule type" value="Genomic_DNA"/>
</dbReference>
<dbReference type="HOGENOM" id="CLU_096093_0_1_6"/>
<organism evidence="2 3">
    <name type="scientific">Pseudomonas rhizosphaerae</name>
    <dbReference type="NCBI Taxonomy" id="216142"/>
    <lineage>
        <taxon>Bacteria</taxon>
        <taxon>Pseudomonadati</taxon>
        <taxon>Pseudomonadota</taxon>
        <taxon>Gammaproteobacteria</taxon>
        <taxon>Pseudomonadales</taxon>
        <taxon>Pseudomonadaceae</taxon>
        <taxon>Pseudomonas</taxon>
    </lineage>
</organism>
<sequence length="240" mass="25272">MKIALPVFAAVALLSAHGAYAHGIWTEQRYGQLEVVYGHGAEDLAYAADKVKGAWAYDARGQMIPVTVEKLGDHARLHPEKPPAVLAVALDNGVWSKNAQGESVNKAMADVPGAVSASHSYKYSLAILDAHAQVPAALKLAMVIRPLKDPSDVGVGNRLPVEVTIDGKPAAGIALLDDYRGLSDASSVVTDAQGRASVTVRNAGLNVIAAQAKVPAVDRKDISERSLFTSLTFVGKAHQH</sequence>
<evidence type="ECO:0000256" key="1">
    <source>
        <dbReference type="SAM" id="SignalP"/>
    </source>
</evidence>
<proteinExistence type="predicted"/>
<dbReference type="InterPro" id="IPR019613">
    <property type="entry name" value="DUF4198"/>
</dbReference>
<dbReference type="KEGG" id="prh:LT40_07760"/>
<dbReference type="OrthoDB" id="5368503at2"/>
<dbReference type="STRING" id="216142.LT40_07760"/>
<dbReference type="Pfam" id="PF10670">
    <property type="entry name" value="DUF4198"/>
    <property type="match status" value="1"/>
</dbReference>
<reference evidence="2 3" key="1">
    <citation type="journal article" date="2015" name="J. Biotechnol.">
        <title>Complete genome sequence of Pseudomonas rhizosphaerae IH5T (=DSM 16299T), a phosphate-solubilizing rhizobacterium for bacterial biofertilizer.</title>
        <authorList>
            <person name="Kwak Y."/>
            <person name="Jung B.K."/>
            <person name="Shin J.H."/>
        </authorList>
    </citation>
    <scope>NUCLEOTIDE SEQUENCE [LARGE SCALE GENOMIC DNA]</scope>
    <source>
        <strain evidence="2">DSM 16299</strain>
    </source>
</reference>
<feature type="signal peptide" evidence="1">
    <location>
        <begin position="1"/>
        <end position="21"/>
    </location>
</feature>
<name>A0A089YNY8_9PSED</name>
<gene>
    <name evidence="2" type="ORF">LT40_07760</name>
</gene>
<dbReference type="RefSeq" id="WP_043188443.1">
    <property type="nucleotide sequence ID" value="NZ_CP009533.1"/>
</dbReference>
<dbReference type="eggNOG" id="COG5266">
    <property type="taxonomic scope" value="Bacteria"/>
</dbReference>
<evidence type="ECO:0000313" key="3">
    <source>
        <dbReference type="Proteomes" id="UP000029499"/>
    </source>
</evidence>
<evidence type="ECO:0000313" key="2">
    <source>
        <dbReference type="EMBL" id="AIS17304.1"/>
    </source>
</evidence>